<dbReference type="RefSeq" id="WP_249249165.1">
    <property type="nucleotide sequence ID" value="NZ_JAKIKT010000004.1"/>
</dbReference>
<name>A0ABT0N8Q9_9GAMM</name>
<keyword evidence="1" id="KW-0732">Signal</keyword>
<dbReference type="Pfam" id="PF20101">
    <property type="entry name" value="DUF6491"/>
    <property type="match status" value="1"/>
</dbReference>
<keyword evidence="3" id="KW-1185">Reference proteome</keyword>
<evidence type="ECO:0000313" key="3">
    <source>
        <dbReference type="Proteomes" id="UP001202831"/>
    </source>
</evidence>
<proteinExistence type="predicted"/>
<feature type="signal peptide" evidence="1">
    <location>
        <begin position="1"/>
        <end position="22"/>
    </location>
</feature>
<organism evidence="2 3">
    <name type="scientific">Shewanella corallii</name>
    <dbReference type="NCBI Taxonomy" id="560080"/>
    <lineage>
        <taxon>Bacteria</taxon>
        <taxon>Pseudomonadati</taxon>
        <taxon>Pseudomonadota</taxon>
        <taxon>Gammaproteobacteria</taxon>
        <taxon>Alteromonadales</taxon>
        <taxon>Shewanellaceae</taxon>
        <taxon>Shewanella</taxon>
    </lineage>
</organism>
<reference evidence="2 3" key="1">
    <citation type="submission" date="2022-01" db="EMBL/GenBank/DDBJ databases">
        <title>Whole genome-based taxonomy of the Shewanellaceae.</title>
        <authorList>
            <person name="Martin-Rodriguez A.J."/>
        </authorList>
    </citation>
    <scope>NUCLEOTIDE SEQUENCE [LARGE SCALE GENOMIC DNA]</scope>
    <source>
        <strain evidence="2 3">DSM 21332</strain>
    </source>
</reference>
<evidence type="ECO:0000313" key="2">
    <source>
        <dbReference type="EMBL" id="MCL2914485.1"/>
    </source>
</evidence>
<accession>A0ABT0N8Q9</accession>
<dbReference type="InterPro" id="IPR045500">
    <property type="entry name" value="DUF6491"/>
</dbReference>
<sequence>MKKFLVVAILALLTMACTNHLSNEEWKNQVEAKVKDWQLQSLPTITTFTLDSWSSLGERYLIIRTSPSRPYLIELNSRCPGLDFANAILTEQSTSTSLSARFDSITPGNSPGIPCQISKIYPLTKEQAKTLQALDNPPADKS</sequence>
<dbReference type="EMBL" id="JAKIKT010000004">
    <property type="protein sequence ID" value="MCL2914485.1"/>
    <property type="molecule type" value="Genomic_DNA"/>
</dbReference>
<gene>
    <name evidence="2" type="ORF">L2725_11985</name>
</gene>
<dbReference type="Proteomes" id="UP001202831">
    <property type="component" value="Unassembled WGS sequence"/>
</dbReference>
<dbReference type="PROSITE" id="PS51257">
    <property type="entry name" value="PROKAR_LIPOPROTEIN"/>
    <property type="match status" value="1"/>
</dbReference>
<comment type="caution">
    <text evidence="2">The sequence shown here is derived from an EMBL/GenBank/DDBJ whole genome shotgun (WGS) entry which is preliminary data.</text>
</comment>
<feature type="chain" id="PRO_5047135497" evidence="1">
    <location>
        <begin position="23"/>
        <end position="142"/>
    </location>
</feature>
<protein>
    <submittedName>
        <fullName evidence="2">DUF6491 family protein</fullName>
    </submittedName>
</protein>
<evidence type="ECO:0000256" key="1">
    <source>
        <dbReference type="SAM" id="SignalP"/>
    </source>
</evidence>